<name>A0A9P8L7I6_9PEZI</name>
<dbReference type="EMBL" id="JAGHQM010001333">
    <property type="protein sequence ID" value="KAH0555843.1"/>
    <property type="molecule type" value="Genomic_DNA"/>
</dbReference>
<feature type="region of interest" description="Disordered" evidence="4">
    <location>
        <begin position="248"/>
        <end position="279"/>
    </location>
</feature>
<evidence type="ECO:0000313" key="6">
    <source>
        <dbReference type="Proteomes" id="UP000750711"/>
    </source>
</evidence>
<evidence type="ECO:0000256" key="4">
    <source>
        <dbReference type="SAM" id="MobiDB-lite"/>
    </source>
</evidence>
<evidence type="ECO:0008006" key="7">
    <source>
        <dbReference type="Google" id="ProtNLM"/>
    </source>
</evidence>
<feature type="region of interest" description="Disordered" evidence="4">
    <location>
        <begin position="780"/>
        <end position="810"/>
    </location>
</feature>
<organism evidence="5 6">
    <name type="scientific">Trichoglossum hirsutum</name>
    <dbReference type="NCBI Taxonomy" id="265104"/>
    <lineage>
        <taxon>Eukaryota</taxon>
        <taxon>Fungi</taxon>
        <taxon>Dikarya</taxon>
        <taxon>Ascomycota</taxon>
        <taxon>Pezizomycotina</taxon>
        <taxon>Geoglossomycetes</taxon>
        <taxon>Geoglossales</taxon>
        <taxon>Geoglossaceae</taxon>
        <taxon>Trichoglossum</taxon>
    </lineage>
</organism>
<protein>
    <recommendedName>
        <fullName evidence="7">Ankyrin repeat protein</fullName>
    </recommendedName>
</protein>
<sequence length="810" mass="90803">MADGLQVFASAAQVVQLSYEVYKFFRNVSRADTRAKAVYKKVRRLHDVIQGVGGVLEHRKQQRGADIPTAGERQVEANIRASHEACRQLLLAIQNEIRSLTGEESLEMARGTWVRFKYTIDTQPRIQQYEQSLDTHLQTLRTCLEILQCFEHLRTQNRMDSHHRETKTHLDTHHSELLGRFGRLEREICRTNTLLGQRNSSLQPQIHNGVYNADIAVSNSGPEADLTGIRNLQQILCVAQDVHSTWEPDAESVRRVQRSVSSNVGDESDSGTEDGSDTEDMAFEVEDLGASLPRIHEDGRLHAVRDLDPGTPLPIVSRLIETFRRNAQKEFEAGNLNRAEASQVEAINHLQEREEKHGIPFSDRIEMRQFLATIYLRQNNLDKAQSIVLGLIYGEQAEGNDERSQVGQHHMLAEIYHKMYLANGNRSDLEHARQYAQAAVNKLYLLVPTDPQFLAFTQLLVDILEAQGRTSLASAYREIMAQSLSPDTPQYEAPVREPTQPEPAIDINLQDNQGITPLISAIQSRDSARLQSVLERDPDVHCRCRKNRTPLMHAVESGFELAVRRLVDRGASVNATTSKKLTALHQAASKGNIDMIELLIGLDGDIECRTKDGETPLLIAVKMSWTSAVITLLRHQADLSVKDVFGWGVLHYAVHKSAADLMGVLLCQDPKPDANCRNPAGSTPLHIAAEMTHTDAAQLLLESGADVEAQDFSNKKRTPLYLAVSKSPTPQRKDFVSLLLRYGVVVDRTRLPDKARFYDLPGPPLARSDSGFYSMGSISRRDSRASTRTSTSTISAFSRRFSTRRRNSDQ</sequence>
<feature type="repeat" description="ANK" evidence="3">
    <location>
        <begin position="546"/>
        <end position="578"/>
    </location>
</feature>
<feature type="compositionally biased region" description="Low complexity" evidence="4">
    <location>
        <begin position="786"/>
        <end position="800"/>
    </location>
</feature>
<dbReference type="PANTHER" id="PTHR24198:SF165">
    <property type="entry name" value="ANKYRIN REPEAT-CONTAINING PROTEIN-RELATED"/>
    <property type="match status" value="1"/>
</dbReference>
<feature type="compositionally biased region" description="Basic residues" evidence="4">
    <location>
        <begin position="801"/>
        <end position="810"/>
    </location>
</feature>
<evidence type="ECO:0000256" key="2">
    <source>
        <dbReference type="ARBA" id="ARBA00023043"/>
    </source>
</evidence>
<feature type="repeat" description="ANK" evidence="3">
    <location>
        <begin position="680"/>
        <end position="712"/>
    </location>
</feature>
<gene>
    <name evidence="5" type="ORF">GP486_006213</name>
</gene>
<feature type="repeat" description="ANK" evidence="3">
    <location>
        <begin position="612"/>
        <end position="644"/>
    </location>
</feature>
<dbReference type="Proteomes" id="UP000750711">
    <property type="component" value="Unassembled WGS sequence"/>
</dbReference>
<evidence type="ECO:0000313" key="5">
    <source>
        <dbReference type="EMBL" id="KAH0555843.1"/>
    </source>
</evidence>
<comment type="caution">
    <text evidence="5">The sequence shown here is derived from an EMBL/GenBank/DDBJ whole genome shotgun (WGS) entry which is preliminary data.</text>
</comment>
<evidence type="ECO:0000256" key="3">
    <source>
        <dbReference type="PROSITE-ProRule" id="PRU00023"/>
    </source>
</evidence>
<dbReference type="Gene3D" id="1.25.40.20">
    <property type="entry name" value="Ankyrin repeat-containing domain"/>
    <property type="match status" value="2"/>
</dbReference>
<dbReference type="PROSITE" id="PS50088">
    <property type="entry name" value="ANK_REPEAT"/>
    <property type="match status" value="4"/>
</dbReference>
<feature type="repeat" description="ANK" evidence="3">
    <location>
        <begin position="579"/>
        <end position="611"/>
    </location>
</feature>
<dbReference type="Pfam" id="PF12796">
    <property type="entry name" value="Ank_2"/>
    <property type="match status" value="1"/>
</dbReference>
<proteinExistence type="predicted"/>
<keyword evidence="1" id="KW-0677">Repeat</keyword>
<dbReference type="PRINTS" id="PR01415">
    <property type="entry name" value="ANKYRIN"/>
</dbReference>
<dbReference type="SMART" id="SM00248">
    <property type="entry name" value="ANK"/>
    <property type="match status" value="7"/>
</dbReference>
<dbReference type="Pfam" id="PF13857">
    <property type="entry name" value="Ank_5"/>
    <property type="match status" value="1"/>
</dbReference>
<feature type="compositionally biased region" description="Acidic residues" evidence="4">
    <location>
        <begin position="266"/>
        <end position="279"/>
    </location>
</feature>
<dbReference type="SUPFAM" id="SSF48403">
    <property type="entry name" value="Ankyrin repeat"/>
    <property type="match status" value="1"/>
</dbReference>
<reference evidence="5" key="1">
    <citation type="submission" date="2021-03" db="EMBL/GenBank/DDBJ databases">
        <title>Comparative genomics and phylogenomic investigation of the class Geoglossomycetes provide insights into ecological specialization and systematics.</title>
        <authorList>
            <person name="Melie T."/>
            <person name="Pirro S."/>
            <person name="Miller A.N."/>
            <person name="Quandt A."/>
        </authorList>
    </citation>
    <scope>NUCLEOTIDE SEQUENCE</scope>
    <source>
        <strain evidence="5">CAQ_001_2017</strain>
    </source>
</reference>
<evidence type="ECO:0000256" key="1">
    <source>
        <dbReference type="ARBA" id="ARBA00022737"/>
    </source>
</evidence>
<dbReference type="InterPro" id="IPR002110">
    <property type="entry name" value="Ankyrin_rpt"/>
</dbReference>
<accession>A0A9P8L7I6</accession>
<dbReference type="InterPro" id="IPR011990">
    <property type="entry name" value="TPR-like_helical_dom_sf"/>
</dbReference>
<dbReference type="Gene3D" id="1.25.40.10">
    <property type="entry name" value="Tetratricopeptide repeat domain"/>
    <property type="match status" value="1"/>
</dbReference>
<dbReference type="PROSITE" id="PS50297">
    <property type="entry name" value="ANK_REP_REGION"/>
    <property type="match status" value="4"/>
</dbReference>
<keyword evidence="2 3" id="KW-0040">ANK repeat</keyword>
<dbReference type="PANTHER" id="PTHR24198">
    <property type="entry name" value="ANKYRIN REPEAT AND PROTEIN KINASE DOMAIN-CONTAINING PROTEIN"/>
    <property type="match status" value="1"/>
</dbReference>
<dbReference type="InterPro" id="IPR036770">
    <property type="entry name" value="Ankyrin_rpt-contain_sf"/>
</dbReference>
<dbReference type="AlphaFoldDB" id="A0A9P8L7I6"/>
<keyword evidence="6" id="KW-1185">Reference proteome</keyword>